<name>A0A370IA60_9NOCA</name>
<proteinExistence type="predicted"/>
<comment type="caution">
    <text evidence="6">The sequence shown here is derived from an EMBL/GenBank/DDBJ whole genome shotgun (WGS) entry which is preliminary data.</text>
</comment>
<dbReference type="EMBL" id="QQBC01000003">
    <property type="protein sequence ID" value="RDI67011.1"/>
    <property type="molecule type" value="Genomic_DNA"/>
</dbReference>
<keyword evidence="1" id="KW-0808">Transferase</keyword>
<dbReference type="InterPro" id="IPR036388">
    <property type="entry name" value="WH-like_DNA-bd_sf"/>
</dbReference>
<evidence type="ECO:0000256" key="4">
    <source>
        <dbReference type="ARBA" id="ARBA00023163"/>
    </source>
</evidence>
<dbReference type="SUPFAM" id="SSF52172">
    <property type="entry name" value="CheY-like"/>
    <property type="match status" value="1"/>
</dbReference>
<evidence type="ECO:0000313" key="6">
    <source>
        <dbReference type="EMBL" id="RDI67011.1"/>
    </source>
</evidence>
<evidence type="ECO:0000313" key="7">
    <source>
        <dbReference type="Proteomes" id="UP000254869"/>
    </source>
</evidence>
<dbReference type="InterPro" id="IPR005561">
    <property type="entry name" value="ANTAR"/>
</dbReference>
<reference evidence="6 7" key="1">
    <citation type="submission" date="2018-07" db="EMBL/GenBank/DDBJ databases">
        <title>Genomic Encyclopedia of Type Strains, Phase IV (KMG-IV): sequencing the most valuable type-strain genomes for metagenomic binning, comparative biology and taxonomic classification.</title>
        <authorList>
            <person name="Goeker M."/>
        </authorList>
    </citation>
    <scope>NUCLEOTIDE SEQUENCE [LARGE SCALE GENOMIC DNA]</scope>
    <source>
        <strain evidence="6 7">DSM 44290</strain>
    </source>
</reference>
<dbReference type="SMART" id="SM01012">
    <property type="entry name" value="ANTAR"/>
    <property type="match status" value="1"/>
</dbReference>
<evidence type="ECO:0000256" key="2">
    <source>
        <dbReference type="ARBA" id="ARBA00022777"/>
    </source>
</evidence>
<protein>
    <submittedName>
        <fullName evidence="6">GAF domain-containing protein</fullName>
    </submittedName>
</protein>
<dbReference type="GO" id="GO:0003723">
    <property type="term" value="F:RNA binding"/>
    <property type="evidence" value="ECO:0007669"/>
    <property type="project" value="InterPro"/>
</dbReference>
<gene>
    <name evidence="6" type="ORF">DFR76_10382</name>
</gene>
<dbReference type="InterPro" id="IPR012074">
    <property type="entry name" value="GAF_ANTAR"/>
</dbReference>
<dbReference type="RefSeq" id="WP_068005028.1">
    <property type="nucleotide sequence ID" value="NZ_QQBC01000003.1"/>
</dbReference>
<keyword evidence="2" id="KW-0418">Kinase</keyword>
<sequence length="243" mass="25853">MGPVPDDEHPLLGALVAAIDLLAHDFDVVDLSQQLVDACPEVTGGADAGLFLADHRRDLQLLASTSEEPDLLELLQVEALDGPGRHTYRTGLPTAVPDLRSTNHRWPEFCQRALDFGYRSAFALPLRCRGGSVGALTILAAAPRALDNADLRAGQVLADMAGIGITAQIALPHPDAMAAHLPTTLHARIVIEQAKGVLAERGGLDMAEAFRRLRTHAHKTGRRLAELAAAVVDGTVDTDQILA</sequence>
<keyword evidence="4" id="KW-0804">Transcription</keyword>
<evidence type="ECO:0000256" key="3">
    <source>
        <dbReference type="ARBA" id="ARBA00023015"/>
    </source>
</evidence>
<organism evidence="6 7">
    <name type="scientific">Nocardia pseudobrasiliensis</name>
    <dbReference type="NCBI Taxonomy" id="45979"/>
    <lineage>
        <taxon>Bacteria</taxon>
        <taxon>Bacillati</taxon>
        <taxon>Actinomycetota</taxon>
        <taxon>Actinomycetes</taxon>
        <taxon>Mycobacteriales</taxon>
        <taxon>Nocardiaceae</taxon>
        <taxon>Nocardia</taxon>
    </lineage>
</organism>
<dbReference type="Pfam" id="PF03861">
    <property type="entry name" value="ANTAR"/>
    <property type="match status" value="1"/>
</dbReference>
<dbReference type="SUPFAM" id="SSF55781">
    <property type="entry name" value="GAF domain-like"/>
    <property type="match status" value="1"/>
</dbReference>
<feature type="domain" description="ANTAR" evidence="5">
    <location>
        <begin position="171"/>
        <end position="232"/>
    </location>
</feature>
<keyword evidence="7" id="KW-1185">Reference proteome</keyword>
<dbReference type="GO" id="GO:0016301">
    <property type="term" value="F:kinase activity"/>
    <property type="evidence" value="ECO:0007669"/>
    <property type="project" value="UniProtKB-KW"/>
</dbReference>
<evidence type="ECO:0000259" key="5">
    <source>
        <dbReference type="PROSITE" id="PS50921"/>
    </source>
</evidence>
<dbReference type="InterPro" id="IPR011006">
    <property type="entry name" value="CheY-like_superfamily"/>
</dbReference>
<evidence type="ECO:0000256" key="1">
    <source>
        <dbReference type="ARBA" id="ARBA00022679"/>
    </source>
</evidence>
<dbReference type="InterPro" id="IPR003018">
    <property type="entry name" value="GAF"/>
</dbReference>
<dbReference type="STRING" id="1210086.GCA_001613105_06067"/>
<dbReference type="AlphaFoldDB" id="A0A370IA60"/>
<dbReference type="PROSITE" id="PS50921">
    <property type="entry name" value="ANTAR"/>
    <property type="match status" value="1"/>
</dbReference>
<dbReference type="Gene3D" id="3.30.450.40">
    <property type="match status" value="1"/>
</dbReference>
<keyword evidence="3" id="KW-0805">Transcription regulation</keyword>
<dbReference type="Proteomes" id="UP000254869">
    <property type="component" value="Unassembled WGS sequence"/>
</dbReference>
<dbReference type="PIRSF" id="PIRSF036625">
    <property type="entry name" value="GAF_ANTAR"/>
    <property type="match status" value="1"/>
</dbReference>
<dbReference type="InterPro" id="IPR029016">
    <property type="entry name" value="GAF-like_dom_sf"/>
</dbReference>
<dbReference type="Pfam" id="PF13185">
    <property type="entry name" value="GAF_2"/>
    <property type="match status" value="1"/>
</dbReference>
<dbReference type="Gene3D" id="1.10.10.10">
    <property type="entry name" value="Winged helix-like DNA-binding domain superfamily/Winged helix DNA-binding domain"/>
    <property type="match status" value="1"/>
</dbReference>
<accession>A0A370IA60</accession>